<gene>
    <name evidence="2" type="ORF">AK812_SmicGene6615</name>
</gene>
<dbReference type="SUPFAM" id="SSF54768">
    <property type="entry name" value="dsRNA-binding domain-like"/>
    <property type="match status" value="1"/>
</dbReference>
<dbReference type="EMBL" id="LSRX01000091">
    <property type="protein sequence ID" value="OLQ09726.1"/>
    <property type="molecule type" value="Genomic_DNA"/>
</dbReference>
<feature type="region of interest" description="Disordered" evidence="1">
    <location>
        <begin position="330"/>
        <end position="350"/>
    </location>
</feature>
<dbReference type="InterPro" id="IPR012340">
    <property type="entry name" value="NA-bd_OB-fold"/>
</dbReference>
<evidence type="ECO:0000313" key="2">
    <source>
        <dbReference type="EMBL" id="OLQ09726.1"/>
    </source>
</evidence>
<sequence>MVSLCSQLFQVRILSCNKLFLRFAAAAEACRELREEWESLRRIGVGTDGESIAALLEVRIAVQDFKQWQEMKLLTTDKRGERMELHGTLPLPDATYDMKVMLYSGMDFRTWMDVCVAPEYYFRCNGRCSWSTCSHPGCVAQYQCVVTVACMDGSEYAGEVCSDAKAAERSAAEQVLLANQDIVEATLQGTGAAKRKSGSALSPAEKRARAEDPDGAENPAITPKTQLNSLVMRIIKRYLQKGETVYDTKKVEPIVQGSFQSTLTLSALPGEWGERVMINITISMFNTTFITVVMGSDKAAIEECYRSKQKAEQSAADEALKDLQQDEEMMAEASKPKGGGKGKGKGKGKFPPASGGWEMGFFDHVMLGAWGWSPMSKGKGKGFAAPVERRVPGRDRVTDAPCVGTVVEWAGEHGWLEAALPIDHPMANSRGGKIFVHQRDLPEGVDTLLEGQPLSFHVYSDSEGLGAEQVSM</sequence>
<reference evidence="2 3" key="1">
    <citation type="submission" date="2016-02" db="EMBL/GenBank/DDBJ databases">
        <title>Genome analysis of coral dinoflagellate symbionts highlights evolutionary adaptations to a symbiotic lifestyle.</title>
        <authorList>
            <person name="Aranda M."/>
            <person name="Li Y."/>
            <person name="Liew Y.J."/>
            <person name="Baumgarten S."/>
            <person name="Simakov O."/>
            <person name="Wilson M."/>
            <person name="Piel J."/>
            <person name="Ashoor H."/>
            <person name="Bougouffa S."/>
            <person name="Bajic V.B."/>
            <person name="Ryu T."/>
            <person name="Ravasi T."/>
            <person name="Bayer T."/>
            <person name="Micklem G."/>
            <person name="Kim H."/>
            <person name="Bhak J."/>
            <person name="Lajeunesse T.C."/>
            <person name="Voolstra C.R."/>
        </authorList>
    </citation>
    <scope>NUCLEOTIDE SEQUENCE [LARGE SCALE GENOMIC DNA]</scope>
    <source>
        <strain evidence="2 3">CCMP2467</strain>
    </source>
</reference>
<dbReference type="AlphaFoldDB" id="A0A1Q9EQK6"/>
<evidence type="ECO:0000256" key="1">
    <source>
        <dbReference type="SAM" id="MobiDB-lite"/>
    </source>
</evidence>
<dbReference type="OrthoDB" id="448659at2759"/>
<evidence type="ECO:0000313" key="3">
    <source>
        <dbReference type="Proteomes" id="UP000186817"/>
    </source>
</evidence>
<organism evidence="2 3">
    <name type="scientific">Symbiodinium microadriaticum</name>
    <name type="common">Dinoflagellate</name>
    <name type="synonym">Zooxanthella microadriatica</name>
    <dbReference type="NCBI Taxonomy" id="2951"/>
    <lineage>
        <taxon>Eukaryota</taxon>
        <taxon>Sar</taxon>
        <taxon>Alveolata</taxon>
        <taxon>Dinophyceae</taxon>
        <taxon>Suessiales</taxon>
        <taxon>Symbiodiniaceae</taxon>
        <taxon>Symbiodinium</taxon>
    </lineage>
</organism>
<protein>
    <recommendedName>
        <fullName evidence="4">DRBM domain-containing protein</fullName>
    </recommendedName>
</protein>
<evidence type="ECO:0008006" key="4">
    <source>
        <dbReference type="Google" id="ProtNLM"/>
    </source>
</evidence>
<feature type="region of interest" description="Disordered" evidence="1">
    <location>
        <begin position="194"/>
        <end position="222"/>
    </location>
</feature>
<dbReference type="Proteomes" id="UP000186817">
    <property type="component" value="Unassembled WGS sequence"/>
</dbReference>
<comment type="caution">
    <text evidence="2">The sequence shown here is derived from an EMBL/GenBank/DDBJ whole genome shotgun (WGS) entry which is preliminary data.</text>
</comment>
<dbReference type="Gene3D" id="3.30.160.20">
    <property type="match status" value="1"/>
</dbReference>
<name>A0A1Q9EQK6_SYMMI</name>
<accession>A0A1Q9EQK6</accession>
<feature type="compositionally biased region" description="Basic residues" evidence="1">
    <location>
        <begin position="338"/>
        <end position="348"/>
    </location>
</feature>
<dbReference type="SUPFAM" id="SSF50249">
    <property type="entry name" value="Nucleic acid-binding proteins"/>
    <property type="match status" value="1"/>
</dbReference>
<proteinExistence type="predicted"/>
<keyword evidence="3" id="KW-1185">Reference proteome</keyword>